<proteinExistence type="predicted"/>
<evidence type="ECO:0000256" key="1">
    <source>
        <dbReference type="SAM" id="MobiDB-lite"/>
    </source>
</evidence>
<accession>A0A7T5UG56</accession>
<organism evidence="2">
    <name type="scientific">Daiswa trichovirus 1</name>
    <dbReference type="NCBI Taxonomy" id="2794435"/>
    <lineage>
        <taxon>Viruses</taxon>
        <taxon>Riboviria</taxon>
        <taxon>Orthornavirae</taxon>
        <taxon>Kitrinoviricota</taxon>
        <taxon>Alsuviricetes</taxon>
        <taxon>Tymovirales</taxon>
        <taxon>Betaflexiviridae</taxon>
        <taxon>Trivirinae</taxon>
        <taxon>Trichovirus</taxon>
    </lineage>
</organism>
<reference evidence="2" key="1">
    <citation type="submission" date="2020-11" db="EMBL/GenBank/DDBJ databases">
        <authorList>
            <person name="Bejerman N."/>
        </authorList>
    </citation>
    <scope>NUCLEOTIDE SEQUENCE</scope>
    <source>
        <strain evidence="2">Dais</strain>
    </source>
</reference>
<protein>
    <submittedName>
        <fullName evidence="2">MP</fullName>
    </submittedName>
</protein>
<name>A0A7T5UG56_9VIRU</name>
<dbReference type="EMBL" id="MW328734">
    <property type="protein sequence ID" value="QQG34596.1"/>
    <property type="molecule type" value="Genomic_RNA"/>
</dbReference>
<evidence type="ECO:0000313" key="2">
    <source>
        <dbReference type="EMBL" id="QQG34596.1"/>
    </source>
</evidence>
<dbReference type="InterPro" id="IPR028919">
    <property type="entry name" value="Viral_movement"/>
</dbReference>
<dbReference type="Pfam" id="PF01107">
    <property type="entry name" value="MP"/>
    <property type="match status" value="1"/>
</dbReference>
<sequence length="320" mass="35105">MEIIPVNKFVKEFENTGSLTDSIPSDSIYRDIPWLGSKVRGRISKREVNVSVTPQPGGVCISGFPLFDTEDIKFYDAQHKLGNTYLDLGCVVIAIRGLFKKGAGVTGKLILFDNMFDNMSQAKIASFKFNLDGGFAAFAVFPGYSIASNDNLNERLQAIVSFDNLNVRDAKFQPIAISVGCVCRISPTAFPPRTPELSGSSELFQNIQNSEYLSMEGIEESTSELKRAFSTQIVKPSFATEGTKRRQRKSFLRRLPPTKITDISVDYLAEPGSSMGRSESTRVVGSIIDRSGKGISMGRMSSSDSDTLALPKMSSFDPRA</sequence>
<feature type="region of interest" description="Disordered" evidence="1">
    <location>
        <begin position="292"/>
        <end position="320"/>
    </location>
</feature>